<gene>
    <name evidence="2" type="ORF">EDC23_1064</name>
</gene>
<sequence>MKVLMILNYAPDYREAFLRELSAYNNIDLTVVAQPCDPAGLSPPLQRVGYNYIEISSVKYFGLVWQPGLAKIIRSRRWDIVCVSANLRHVSRIVLYLISPYYWKRWVWWGLIFGEVESGVVRVIRKQLFKHSACCLVHTKAVVVRLQKECTVAGVSFNNSEVSKSEFRHGKYDKKKQEIKMLFVGTYKPRKKLERLIQLADRRTDVKIRIVGPGMEKLTGYKQLAKAGKLSVYGRTTGHELDSHFDWADIVVSPGNVGLLIMNAARHGKGIVIDNDSYHGPELFLAKETGQPFISFNDIQELDQFIELLHAKPSLLKKWGKDLQAKAKEEYTIEHMAEVHARTFEEITLKQSTNL</sequence>
<dbReference type="Pfam" id="PF00534">
    <property type="entry name" value="Glycos_transf_1"/>
    <property type="match status" value="1"/>
</dbReference>
<reference evidence="2 3" key="1">
    <citation type="submission" date="2019-03" db="EMBL/GenBank/DDBJ databases">
        <title>Genomic Encyclopedia of Type Strains, Phase IV (KMG-IV): sequencing the most valuable type-strain genomes for metagenomic binning, comparative biology and taxonomic classification.</title>
        <authorList>
            <person name="Goeker M."/>
        </authorList>
    </citation>
    <scope>NUCLEOTIDE SEQUENCE [LARGE SCALE GENOMIC DNA]</scope>
    <source>
        <strain evidence="2 3">DSM 16326</strain>
    </source>
</reference>
<accession>A0A4R8IXP9</accession>
<dbReference type="RefSeq" id="WP_134081865.1">
    <property type="nucleotide sequence ID" value="NZ_SOQX01000002.1"/>
</dbReference>
<dbReference type="Gene3D" id="3.40.50.2000">
    <property type="entry name" value="Glycogen Phosphorylase B"/>
    <property type="match status" value="2"/>
</dbReference>
<dbReference type="Proteomes" id="UP000294914">
    <property type="component" value="Unassembled WGS sequence"/>
</dbReference>
<keyword evidence="3" id="KW-1185">Reference proteome</keyword>
<comment type="caution">
    <text evidence="2">The sequence shown here is derived from an EMBL/GenBank/DDBJ whole genome shotgun (WGS) entry which is preliminary data.</text>
</comment>
<evidence type="ECO:0000259" key="1">
    <source>
        <dbReference type="Pfam" id="PF00534"/>
    </source>
</evidence>
<evidence type="ECO:0000313" key="2">
    <source>
        <dbReference type="EMBL" id="TDY02687.1"/>
    </source>
</evidence>
<keyword evidence="2" id="KW-0808">Transferase</keyword>
<dbReference type="EMBL" id="SOQX01000002">
    <property type="protein sequence ID" value="TDY02687.1"/>
    <property type="molecule type" value="Genomic_DNA"/>
</dbReference>
<proteinExistence type="predicted"/>
<dbReference type="GO" id="GO:0016757">
    <property type="term" value="F:glycosyltransferase activity"/>
    <property type="evidence" value="ECO:0007669"/>
    <property type="project" value="InterPro"/>
</dbReference>
<dbReference type="PANTHER" id="PTHR45947">
    <property type="entry name" value="SULFOQUINOVOSYL TRANSFERASE SQD2"/>
    <property type="match status" value="1"/>
</dbReference>
<protein>
    <submittedName>
        <fullName evidence="2">Glycosyltransferase involved in cell wall biosynthesis</fullName>
    </submittedName>
</protein>
<dbReference type="PANTHER" id="PTHR45947:SF3">
    <property type="entry name" value="SULFOQUINOVOSYL TRANSFERASE SQD2"/>
    <property type="match status" value="1"/>
</dbReference>
<dbReference type="SUPFAM" id="SSF53756">
    <property type="entry name" value="UDP-Glycosyltransferase/glycogen phosphorylase"/>
    <property type="match status" value="1"/>
</dbReference>
<feature type="domain" description="Glycosyl transferase family 1" evidence="1">
    <location>
        <begin position="167"/>
        <end position="321"/>
    </location>
</feature>
<evidence type="ECO:0000313" key="3">
    <source>
        <dbReference type="Proteomes" id="UP000294914"/>
    </source>
</evidence>
<dbReference type="AlphaFoldDB" id="A0A4R8IXP9"/>
<dbReference type="OrthoDB" id="9055506at2"/>
<organism evidence="2 3">
    <name type="scientific">Thiohalophilus thiocyanatoxydans</name>
    <dbReference type="NCBI Taxonomy" id="381308"/>
    <lineage>
        <taxon>Bacteria</taxon>
        <taxon>Pseudomonadati</taxon>
        <taxon>Pseudomonadota</taxon>
        <taxon>Gammaproteobacteria</taxon>
        <taxon>Thiohalomonadales</taxon>
        <taxon>Thiohalophilaceae</taxon>
        <taxon>Thiohalophilus</taxon>
    </lineage>
</organism>
<name>A0A4R8IXP9_9GAMM</name>
<dbReference type="InterPro" id="IPR050194">
    <property type="entry name" value="Glycosyltransferase_grp1"/>
</dbReference>
<dbReference type="InterPro" id="IPR001296">
    <property type="entry name" value="Glyco_trans_1"/>
</dbReference>